<feature type="transmembrane region" description="Helical" evidence="1">
    <location>
        <begin position="98"/>
        <end position="127"/>
    </location>
</feature>
<dbReference type="InterPro" id="IPR017196">
    <property type="entry name" value="ECF_substrate-spec_UCP037395"/>
</dbReference>
<sequence>MKTKNIFTFSGSSLVVLILASAISACGFIWPFLVSDSISRPQWLFILATPVALAIFMIGVSNGNLDAKSVALLAVLSALIAALRPLGTGAVGIEPMWFVLILSARVFGPSFGFLLGALSMVLSALITGGIGPWLSYQAFAAAWIGLGVACIPRKIRGKKEIAALVVYGILAAEFFGIAMDLQFWPWYLGVDSQLSFQAGAAVSENLRNFLTYHFYSAMAWDIPRAIFTSLLLIVAGKPILHTLRRAHTRARFLTPVEFREVSEREIAPLATQQLRQS</sequence>
<dbReference type="EMBL" id="CAESAB010000015">
    <property type="protein sequence ID" value="CAB4335858.1"/>
    <property type="molecule type" value="Genomic_DNA"/>
</dbReference>
<feature type="transmembrane region" description="Helical" evidence="1">
    <location>
        <begin position="67"/>
        <end position="86"/>
    </location>
</feature>
<dbReference type="Pfam" id="PF12822">
    <property type="entry name" value="ECF_trnsprt"/>
    <property type="match status" value="1"/>
</dbReference>
<proteinExistence type="predicted"/>
<organism evidence="2">
    <name type="scientific">freshwater metagenome</name>
    <dbReference type="NCBI Taxonomy" id="449393"/>
    <lineage>
        <taxon>unclassified sequences</taxon>
        <taxon>metagenomes</taxon>
        <taxon>ecological metagenomes</taxon>
    </lineage>
</organism>
<feature type="transmembrane region" description="Helical" evidence="1">
    <location>
        <begin position="212"/>
        <end position="235"/>
    </location>
</feature>
<dbReference type="Gene3D" id="1.10.1760.20">
    <property type="match status" value="1"/>
</dbReference>
<protein>
    <submittedName>
        <fullName evidence="2">Unannotated protein</fullName>
    </submittedName>
</protein>
<dbReference type="PROSITE" id="PS51257">
    <property type="entry name" value="PROKAR_LIPOPROTEIN"/>
    <property type="match status" value="1"/>
</dbReference>
<accession>A0A6J5Z3G2</accession>
<dbReference type="InterPro" id="IPR024529">
    <property type="entry name" value="ECF_trnsprt_substrate-spec"/>
</dbReference>
<dbReference type="AlphaFoldDB" id="A0A6J5Z3G2"/>
<keyword evidence="1" id="KW-0472">Membrane</keyword>
<dbReference type="PIRSF" id="PIRSF037395">
    <property type="entry name" value="UCP037395_ABCper"/>
    <property type="match status" value="1"/>
</dbReference>
<dbReference type="GO" id="GO:0022857">
    <property type="term" value="F:transmembrane transporter activity"/>
    <property type="evidence" value="ECO:0007669"/>
    <property type="project" value="InterPro"/>
</dbReference>
<name>A0A6J5Z3G2_9ZZZZ</name>
<feature type="transmembrane region" description="Helical" evidence="1">
    <location>
        <begin position="164"/>
        <end position="187"/>
    </location>
</feature>
<evidence type="ECO:0000256" key="1">
    <source>
        <dbReference type="SAM" id="Phobius"/>
    </source>
</evidence>
<keyword evidence="1" id="KW-0812">Transmembrane</keyword>
<feature type="transmembrane region" description="Helical" evidence="1">
    <location>
        <begin position="6"/>
        <end position="31"/>
    </location>
</feature>
<gene>
    <name evidence="2" type="ORF">UFOPK3820_00565</name>
</gene>
<feature type="transmembrane region" description="Helical" evidence="1">
    <location>
        <begin position="43"/>
        <end position="61"/>
    </location>
</feature>
<reference evidence="2" key="1">
    <citation type="submission" date="2020-05" db="EMBL/GenBank/DDBJ databases">
        <authorList>
            <person name="Chiriac C."/>
            <person name="Salcher M."/>
            <person name="Ghai R."/>
            <person name="Kavagutti S V."/>
        </authorList>
    </citation>
    <scope>NUCLEOTIDE SEQUENCE</scope>
</reference>
<evidence type="ECO:0000313" key="2">
    <source>
        <dbReference type="EMBL" id="CAB4335858.1"/>
    </source>
</evidence>
<keyword evidence="1" id="KW-1133">Transmembrane helix</keyword>